<gene>
    <name evidence="4" type="ORF">THAPSDRAFT_2141</name>
</gene>
<name>B8BTH8_THAPS</name>
<keyword evidence="2" id="KW-0472">Membrane</keyword>
<dbReference type="GO" id="GO:0004622">
    <property type="term" value="F:phosphatidylcholine lysophospholipase activity"/>
    <property type="evidence" value="ECO:0000318"/>
    <property type="project" value="GO_Central"/>
</dbReference>
<evidence type="ECO:0000313" key="4">
    <source>
        <dbReference type="EMBL" id="EED95097.1"/>
    </source>
</evidence>
<keyword evidence="5" id="KW-1185">Reference proteome</keyword>
<dbReference type="InterPro" id="IPR051532">
    <property type="entry name" value="Ester_Hydrolysis_Enzymes"/>
</dbReference>
<keyword evidence="2" id="KW-0812">Transmembrane</keyword>
<dbReference type="EMBL" id="CM000639">
    <property type="protein sequence ID" value="EED95097.1"/>
    <property type="molecule type" value="Genomic_DNA"/>
</dbReference>
<keyword evidence="2" id="KW-1133">Transmembrane helix</keyword>
<dbReference type="OMA" id="RDECKED"/>
<dbReference type="Pfam" id="PF13472">
    <property type="entry name" value="Lipase_GDSL_2"/>
    <property type="match status" value="1"/>
</dbReference>
<dbReference type="AlphaFoldDB" id="B8BTH8"/>
<dbReference type="Proteomes" id="UP000001449">
    <property type="component" value="Chromosome 2"/>
</dbReference>
<evidence type="ECO:0000256" key="2">
    <source>
        <dbReference type="SAM" id="Phobius"/>
    </source>
</evidence>
<dbReference type="HOGENOM" id="CLU_682571_0_0_1"/>
<dbReference type="InParanoid" id="B8BTH8"/>
<dbReference type="KEGG" id="tps:THAPSDRAFT_2141"/>
<dbReference type="GeneID" id="7442213"/>
<dbReference type="InterPro" id="IPR036514">
    <property type="entry name" value="SGNH_hydro_sf"/>
</dbReference>
<reference evidence="4 5" key="1">
    <citation type="journal article" date="2004" name="Science">
        <title>The genome of the diatom Thalassiosira pseudonana: ecology, evolution, and metabolism.</title>
        <authorList>
            <person name="Armbrust E.V."/>
            <person name="Berges J.A."/>
            <person name="Bowler C."/>
            <person name="Green B.R."/>
            <person name="Martinez D."/>
            <person name="Putnam N.H."/>
            <person name="Zhou S."/>
            <person name="Allen A.E."/>
            <person name="Apt K.E."/>
            <person name="Bechner M."/>
            <person name="Brzezinski M.A."/>
            <person name="Chaal B.K."/>
            <person name="Chiovitti A."/>
            <person name="Davis A.K."/>
            <person name="Demarest M.S."/>
            <person name="Detter J.C."/>
            <person name="Glavina T."/>
            <person name="Goodstein D."/>
            <person name="Hadi M.Z."/>
            <person name="Hellsten U."/>
            <person name="Hildebrand M."/>
            <person name="Jenkins B.D."/>
            <person name="Jurka J."/>
            <person name="Kapitonov V.V."/>
            <person name="Kroger N."/>
            <person name="Lau W.W."/>
            <person name="Lane T.W."/>
            <person name="Larimer F.W."/>
            <person name="Lippmeier J.C."/>
            <person name="Lucas S."/>
            <person name="Medina M."/>
            <person name="Montsant A."/>
            <person name="Obornik M."/>
            <person name="Parker M.S."/>
            <person name="Palenik B."/>
            <person name="Pazour G.J."/>
            <person name="Richardson P.M."/>
            <person name="Rynearson T.A."/>
            <person name="Saito M.A."/>
            <person name="Schwartz D.C."/>
            <person name="Thamatrakoln K."/>
            <person name="Valentin K."/>
            <person name="Vardi A."/>
            <person name="Wilkerson F.P."/>
            <person name="Rokhsar D.S."/>
        </authorList>
    </citation>
    <scope>NUCLEOTIDE SEQUENCE [LARGE SCALE GENOMIC DNA]</scope>
    <source>
        <strain evidence="4 5">CCMP1335</strain>
    </source>
</reference>
<accession>B8BTH8</accession>
<evidence type="ECO:0000256" key="1">
    <source>
        <dbReference type="SAM" id="MobiDB-lite"/>
    </source>
</evidence>
<reference evidence="4 5" key="2">
    <citation type="journal article" date="2008" name="Nature">
        <title>The Phaeodactylum genome reveals the evolutionary history of diatom genomes.</title>
        <authorList>
            <person name="Bowler C."/>
            <person name="Allen A.E."/>
            <person name="Badger J.H."/>
            <person name="Grimwood J."/>
            <person name="Jabbari K."/>
            <person name="Kuo A."/>
            <person name="Maheswari U."/>
            <person name="Martens C."/>
            <person name="Maumus F."/>
            <person name="Otillar R.P."/>
            <person name="Rayko E."/>
            <person name="Salamov A."/>
            <person name="Vandepoele K."/>
            <person name="Beszteri B."/>
            <person name="Gruber A."/>
            <person name="Heijde M."/>
            <person name="Katinka M."/>
            <person name="Mock T."/>
            <person name="Valentin K."/>
            <person name="Verret F."/>
            <person name="Berges J.A."/>
            <person name="Brownlee C."/>
            <person name="Cadoret J.P."/>
            <person name="Chiovitti A."/>
            <person name="Choi C.J."/>
            <person name="Coesel S."/>
            <person name="De Martino A."/>
            <person name="Detter J.C."/>
            <person name="Durkin C."/>
            <person name="Falciatore A."/>
            <person name="Fournet J."/>
            <person name="Haruta M."/>
            <person name="Huysman M.J."/>
            <person name="Jenkins B.D."/>
            <person name="Jiroutova K."/>
            <person name="Jorgensen R.E."/>
            <person name="Joubert Y."/>
            <person name="Kaplan A."/>
            <person name="Kroger N."/>
            <person name="Kroth P.G."/>
            <person name="La Roche J."/>
            <person name="Lindquist E."/>
            <person name="Lommer M."/>
            <person name="Martin-Jezequel V."/>
            <person name="Lopez P.J."/>
            <person name="Lucas S."/>
            <person name="Mangogna M."/>
            <person name="McGinnis K."/>
            <person name="Medlin L.K."/>
            <person name="Montsant A."/>
            <person name="Oudot-Le Secq M.P."/>
            <person name="Napoli C."/>
            <person name="Obornik M."/>
            <person name="Parker M.S."/>
            <person name="Petit J.L."/>
            <person name="Porcel B.M."/>
            <person name="Poulsen N."/>
            <person name="Robison M."/>
            <person name="Rychlewski L."/>
            <person name="Rynearson T.A."/>
            <person name="Schmutz J."/>
            <person name="Shapiro H."/>
            <person name="Siaut M."/>
            <person name="Stanley M."/>
            <person name="Sussman M.R."/>
            <person name="Taylor A.R."/>
            <person name="Vardi A."/>
            <person name="von Dassow P."/>
            <person name="Vyverman W."/>
            <person name="Willis A."/>
            <person name="Wyrwicz L.S."/>
            <person name="Rokhsar D.S."/>
            <person name="Weissenbach J."/>
            <person name="Armbrust E.V."/>
            <person name="Green B.R."/>
            <person name="Van de Peer Y."/>
            <person name="Grigoriev I.V."/>
        </authorList>
    </citation>
    <scope>NUCLEOTIDE SEQUENCE [LARGE SCALE GENOMIC DNA]</scope>
    <source>
        <strain evidence="4 5">CCMP1335</strain>
    </source>
</reference>
<feature type="domain" description="SGNH hydrolase-type esterase" evidence="3">
    <location>
        <begin position="151"/>
        <end position="262"/>
    </location>
</feature>
<dbReference type="eggNOG" id="ENOG502R38V">
    <property type="taxonomic scope" value="Eukaryota"/>
</dbReference>
<feature type="region of interest" description="Disordered" evidence="1">
    <location>
        <begin position="278"/>
        <end position="302"/>
    </location>
</feature>
<dbReference type="InterPro" id="IPR013830">
    <property type="entry name" value="SGNH_hydro"/>
</dbReference>
<organism evidence="4 5">
    <name type="scientific">Thalassiosira pseudonana</name>
    <name type="common">Marine diatom</name>
    <name type="synonym">Cyclotella nana</name>
    <dbReference type="NCBI Taxonomy" id="35128"/>
    <lineage>
        <taxon>Eukaryota</taxon>
        <taxon>Sar</taxon>
        <taxon>Stramenopiles</taxon>
        <taxon>Ochrophyta</taxon>
        <taxon>Bacillariophyta</taxon>
        <taxon>Coscinodiscophyceae</taxon>
        <taxon>Thalassiosirophycidae</taxon>
        <taxon>Thalassiosirales</taxon>
        <taxon>Thalassiosiraceae</taxon>
        <taxon>Thalassiosira</taxon>
    </lineage>
</organism>
<dbReference type="PANTHER" id="PTHR30383:SF5">
    <property type="entry name" value="SGNH HYDROLASE-TYPE ESTERASE DOMAIN-CONTAINING PROTEIN"/>
    <property type="match status" value="1"/>
</dbReference>
<feature type="compositionally biased region" description="Basic and acidic residues" evidence="1">
    <location>
        <begin position="278"/>
        <end position="289"/>
    </location>
</feature>
<dbReference type="SUPFAM" id="SSF52266">
    <property type="entry name" value="SGNH hydrolase"/>
    <property type="match status" value="1"/>
</dbReference>
<evidence type="ECO:0000313" key="5">
    <source>
        <dbReference type="Proteomes" id="UP000001449"/>
    </source>
</evidence>
<dbReference type="PaxDb" id="35128-Thaps2141"/>
<evidence type="ECO:0000259" key="3">
    <source>
        <dbReference type="Pfam" id="PF13472"/>
    </source>
</evidence>
<dbReference type="RefSeq" id="XP_002287654.1">
    <property type="nucleotide sequence ID" value="XM_002287618.1"/>
</dbReference>
<feature type="non-terminal residue" evidence="4">
    <location>
        <position position="1"/>
    </location>
</feature>
<proteinExistence type="predicted"/>
<sequence length="404" mass="45214">MHILWRFSERFRVVARRGTKLFFGASVLAAAQGAYFLAQYRLSHGDAPHPASPSRGIVVVTSEDGDDDDGGSTIDRRNAGALVSRFTQLHKLRLDHILESNSPRWGDLVSRLRAPFLTRRNESNDKYQCTSIARGKEDGITANENPLRLFVVGDSLAVGVGTSKSGTPILPESIARHLSKELGGRPVHWTCLGTPGASTKRITGDIEQWFQVASNKDDYDVVVVLAGLNDLKGIMLPFLTTDDGRNDATFKEGLRNIFFLLRSKLRWKVEKLREKRNRTGNDDIDGHLEEAEDTSTDISSIQPPESRPLVVIPALPTLPIPLFQYPPLCWFIHSLFECLDDDKRALSNEHPDAILFVDAPSPKLIESIEEERVILALNDVKDRTKRKIESLMKEHSLSYSQPDK</sequence>
<dbReference type="PANTHER" id="PTHR30383">
    <property type="entry name" value="THIOESTERASE 1/PROTEASE 1/LYSOPHOSPHOLIPASE L1"/>
    <property type="match status" value="1"/>
</dbReference>
<protein>
    <recommendedName>
        <fullName evidence="3">SGNH hydrolase-type esterase domain-containing protein</fullName>
    </recommendedName>
</protein>
<feature type="transmembrane region" description="Helical" evidence="2">
    <location>
        <begin position="21"/>
        <end position="38"/>
    </location>
</feature>
<dbReference type="Gene3D" id="3.40.50.1110">
    <property type="entry name" value="SGNH hydrolase"/>
    <property type="match status" value="1"/>
</dbReference>